<dbReference type="VEuPathDB" id="VectorBase:AMEM004161"/>
<dbReference type="Proteomes" id="UP000075903">
    <property type="component" value="Unassembled WGS sequence"/>
</dbReference>
<dbReference type="AlphaFoldDB" id="A0A182UV32"/>
<evidence type="ECO:0000313" key="3">
    <source>
        <dbReference type="Proteomes" id="UP000075903"/>
    </source>
</evidence>
<keyword evidence="3" id="KW-1185">Reference proteome</keyword>
<reference evidence="2" key="1">
    <citation type="submission" date="2020-05" db="UniProtKB">
        <authorList>
            <consortium name="EnsemblMetazoa"/>
        </authorList>
    </citation>
    <scope>IDENTIFICATION</scope>
    <source>
        <strain evidence="2">MAF</strain>
    </source>
</reference>
<accession>A0A182UV32</accession>
<organism evidence="2 3">
    <name type="scientific">Anopheles merus</name>
    <name type="common">Mosquito</name>
    <dbReference type="NCBI Taxonomy" id="30066"/>
    <lineage>
        <taxon>Eukaryota</taxon>
        <taxon>Metazoa</taxon>
        <taxon>Ecdysozoa</taxon>
        <taxon>Arthropoda</taxon>
        <taxon>Hexapoda</taxon>
        <taxon>Insecta</taxon>
        <taxon>Pterygota</taxon>
        <taxon>Neoptera</taxon>
        <taxon>Endopterygota</taxon>
        <taxon>Diptera</taxon>
        <taxon>Nematocera</taxon>
        <taxon>Culicoidea</taxon>
        <taxon>Culicidae</taxon>
        <taxon>Anophelinae</taxon>
        <taxon>Anopheles</taxon>
    </lineage>
</organism>
<proteinExistence type="predicted"/>
<protein>
    <submittedName>
        <fullName evidence="2">Uncharacterized protein</fullName>
    </submittedName>
</protein>
<feature type="region of interest" description="Disordered" evidence="1">
    <location>
        <begin position="36"/>
        <end position="55"/>
    </location>
</feature>
<name>A0A182UV32_ANOME</name>
<evidence type="ECO:0000256" key="1">
    <source>
        <dbReference type="SAM" id="MobiDB-lite"/>
    </source>
</evidence>
<sequence length="112" mass="12126">MRLSTSRASQLNESETFKDKEVIYSSTIGTKFYKFDGAGERSQRQGSSHHHRNGGVTAEDHLITIGPAVLPLKPSHHHPNGGVTAADHLITIGSAVLPLKTVASSSERRCDH</sequence>
<dbReference type="EnsemblMetazoa" id="AMEM004161-RA">
    <property type="protein sequence ID" value="AMEM004161-PA"/>
    <property type="gene ID" value="AMEM004161"/>
</dbReference>
<evidence type="ECO:0000313" key="2">
    <source>
        <dbReference type="EnsemblMetazoa" id="AMEM004161-PA"/>
    </source>
</evidence>